<proteinExistence type="predicted"/>
<evidence type="ECO:0000313" key="2">
    <source>
        <dbReference type="EMBL" id="TCN82783.1"/>
    </source>
</evidence>
<feature type="signal peptide" evidence="1">
    <location>
        <begin position="1"/>
        <end position="21"/>
    </location>
</feature>
<gene>
    <name evidence="2" type="ORF">EDC91_1172</name>
</gene>
<keyword evidence="1" id="KW-0732">Signal</keyword>
<keyword evidence="3" id="KW-1185">Reference proteome</keyword>
<dbReference type="NCBIfam" id="TIGR04219">
    <property type="entry name" value="OMP_w_GlyGly"/>
    <property type="match status" value="1"/>
</dbReference>
<dbReference type="InterPro" id="IPR026387">
    <property type="entry name" value="OMP_w_GlyGly"/>
</dbReference>
<comment type="caution">
    <text evidence="2">The sequence shown here is derived from an EMBL/GenBank/DDBJ whole genome shotgun (WGS) entry which is preliminary data.</text>
</comment>
<sequence length="146" mass="15924">MKKTLMAVALLASMTVGSVQAATVLGFKVGGDYWNADASGTFAEKGQPQQEFGYDSSSRYSLWFAIEHPIPFLPNLKIRENHLDEDGSLADADMSFSGISYTGETYANIDLSNTDFIGYYELLDNDILSLDVGAGYKKFGVYGFNG</sequence>
<dbReference type="AlphaFoldDB" id="A0A4R2FJN7"/>
<feature type="chain" id="PRO_5020957436" evidence="1">
    <location>
        <begin position="22"/>
        <end position="146"/>
    </location>
</feature>
<reference evidence="2 3" key="1">
    <citation type="submission" date="2019-03" db="EMBL/GenBank/DDBJ databases">
        <title>Freshwater and sediment microbial communities from various areas in North America, analyzing microbe dynamics in response to fracking.</title>
        <authorList>
            <person name="Lamendella R."/>
        </authorList>
    </citation>
    <scope>NUCLEOTIDE SEQUENCE [LARGE SCALE GENOMIC DNA]</scope>
    <source>
        <strain evidence="2 3">74A</strain>
    </source>
</reference>
<name>A0A4R2FJN7_9GAMM</name>
<protein>
    <submittedName>
        <fullName evidence="2">Outer membrane protein</fullName>
    </submittedName>
</protein>
<organism evidence="2 3">
    <name type="scientific">Shewanella fodinae</name>
    <dbReference type="NCBI Taxonomy" id="552357"/>
    <lineage>
        <taxon>Bacteria</taxon>
        <taxon>Pseudomonadati</taxon>
        <taxon>Pseudomonadota</taxon>
        <taxon>Gammaproteobacteria</taxon>
        <taxon>Alteromonadales</taxon>
        <taxon>Shewanellaceae</taxon>
        <taxon>Shewanella</taxon>
    </lineage>
</organism>
<evidence type="ECO:0000256" key="1">
    <source>
        <dbReference type="SAM" id="SignalP"/>
    </source>
</evidence>
<accession>A0A4R2FJN7</accession>
<dbReference type="OrthoDB" id="6708408at2"/>
<dbReference type="EMBL" id="SLWF01000017">
    <property type="protein sequence ID" value="TCN82783.1"/>
    <property type="molecule type" value="Genomic_DNA"/>
</dbReference>
<dbReference type="Proteomes" id="UP000294832">
    <property type="component" value="Unassembled WGS sequence"/>
</dbReference>
<evidence type="ECO:0000313" key="3">
    <source>
        <dbReference type="Proteomes" id="UP000294832"/>
    </source>
</evidence>